<gene>
    <name evidence="1" type="ORF">ACJMK2_001951</name>
</gene>
<proteinExistence type="predicted"/>
<dbReference type="Proteomes" id="UP001634394">
    <property type="component" value="Unassembled WGS sequence"/>
</dbReference>
<sequence>MNYGCRKQLWASRQSGLVEKIPELIKRLGKYLSPESADIEYNTCDQKIKHSMSLPESENNDGQLKSDTFQSRHQGVWVAVYYDDQYYI</sequence>
<keyword evidence="2" id="KW-1185">Reference proteome</keyword>
<protein>
    <submittedName>
        <fullName evidence="1">Uncharacterized protein</fullName>
    </submittedName>
</protein>
<reference evidence="1 2" key="1">
    <citation type="submission" date="2024-11" db="EMBL/GenBank/DDBJ databases">
        <title>Chromosome-level genome assembly of the freshwater bivalve Anodonta woodiana.</title>
        <authorList>
            <person name="Chen X."/>
        </authorList>
    </citation>
    <scope>NUCLEOTIDE SEQUENCE [LARGE SCALE GENOMIC DNA]</scope>
    <source>
        <strain evidence="1">MN2024</strain>
        <tissue evidence="1">Gills</tissue>
    </source>
</reference>
<dbReference type="EMBL" id="JBJQND010000001">
    <property type="protein sequence ID" value="KAL3889615.1"/>
    <property type="molecule type" value="Genomic_DNA"/>
</dbReference>
<evidence type="ECO:0000313" key="2">
    <source>
        <dbReference type="Proteomes" id="UP001634394"/>
    </source>
</evidence>
<evidence type="ECO:0000313" key="1">
    <source>
        <dbReference type="EMBL" id="KAL3889615.1"/>
    </source>
</evidence>
<name>A0ABD3XX48_SINWO</name>
<organism evidence="1 2">
    <name type="scientific">Sinanodonta woodiana</name>
    <name type="common">Chinese pond mussel</name>
    <name type="synonym">Anodonta woodiana</name>
    <dbReference type="NCBI Taxonomy" id="1069815"/>
    <lineage>
        <taxon>Eukaryota</taxon>
        <taxon>Metazoa</taxon>
        <taxon>Spiralia</taxon>
        <taxon>Lophotrochozoa</taxon>
        <taxon>Mollusca</taxon>
        <taxon>Bivalvia</taxon>
        <taxon>Autobranchia</taxon>
        <taxon>Heteroconchia</taxon>
        <taxon>Palaeoheterodonta</taxon>
        <taxon>Unionida</taxon>
        <taxon>Unionoidea</taxon>
        <taxon>Unionidae</taxon>
        <taxon>Unioninae</taxon>
        <taxon>Sinanodonta</taxon>
    </lineage>
</organism>
<accession>A0ABD3XX48</accession>
<comment type="caution">
    <text evidence="1">The sequence shown here is derived from an EMBL/GenBank/DDBJ whole genome shotgun (WGS) entry which is preliminary data.</text>
</comment>
<dbReference type="AlphaFoldDB" id="A0ABD3XX48"/>